<organism evidence="2 3">
    <name type="scientific">Echinimonas agarilytica</name>
    <dbReference type="NCBI Taxonomy" id="1215918"/>
    <lineage>
        <taxon>Bacteria</taxon>
        <taxon>Pseudomonadati</taxon>
        <taxon>Pseudomonadota</taxon>
        <taxon>Gammaproteobacteria</taxon>
        <taxon>Alteromonadales</taxon>
        <taxon>Echinimonadaceae</taxon>
        <taxon>Echinimonas</taxon>
    </lineage>
</organism>
<dbReference type="NCBIfam" id="TIGR00752">
    <property type="entry name" value="slp"/>
    <property type="match status" value="1"/>
</dbReference>
<proteinExistence type="predicted"/>
<keyword evidence="3" id="KW-1185">Reference proteome</keyword>
<evidence type="ECO:0000313" key="3">
    <source>
        <dbReference type="Proteomes" id="UP001165393"/>
    </source>
</evidence>
<keyword evidence="2" id="KW-0449">Lipoprotein</keyword>
<dbReference type="AlphaFoldDB" id="A0AA41W627"/>
<keyword evidence="1" id="KW-0732">Signal</keyword>
<dbReference type="GO" id="GO:0019867">
    <property type="term" value="C:outer membrane"/>
    <property type="evidence" value="ECO:0007669"/>
    <property type="project" value="InterPro"/>
</dbReference>
<dbReference type="EMBL" id="JAMQGP010000002">
    <property type="protein sequence ID" value="MCM2679430.1"/>
    <property type="molecule type" value="Genomic_DNA"/>
</dbReference>
<comment type="caution">
    <text evidence="2">The sequence shown here is derived from an EMBL/GenBank/DDBJ whole genome shotgun (WGS) entry which is preliminary data.</text>
</comment>
<dbReference type="PANTHER" id="PTHR37530">
    <property type="entry name" value="OUTER MEMBRANE PROTEIN SLP"/>
    <property type="match status" value="1"/>
</dbReference>
<dbReference type="PIRSF" id="PIRSF004982">
    <property type="entry name" value="SlP"/>
    <property type="match status" value="1"/>
</dbReference>
<accession>A0AA41W627</accession>
<evidence type="ECO:0000256" key="1">
    <source>
        <dbReference type="SAM" id="SignalP"/>
    </source>
</evidence>
<sequence length="186" mass="21630">MTTFKHRSKLQRAVITMAAMLLCACASMQDDLKVPEGTALASYQRVIQSPKEYVGEVVRWGGVIASVINKSDYSMIEVTYYPISTTGRPNVDERYSSGRFRAKLNGFADPIVYAKGKALTVVGQLEQPQQDTIGEFNYIFPIVNIEKYYLWQDLPDYDPRYYDPWYGRGYGYYGPYYRHPYRYYRH</sequence>
<dbReference type="Proteomes" id="UP001165393">
    <property type="component" value="Unassembled WGS sequence"/>
</dbReference>
<name>A0AA41W627_9GAMM</name>
<reference evidence="2 3" key="1">
    <citation type="journal article" date="2013" name="Antonie Van Leeuwenhoek">
        <title>Echinimonas agarilytica gen. nov., sp. nov., a new gammaproteobacterium isolated from the sea urchin Strongylocentrotus intermedius.</title>
        <authorList>
            <person name="Nedashkovskaya O.I."/>
            <person name="Stenkova A.M."/>
            <person name="Zhukova N.V."/>
            <person name="Van Trappen S."/>
            <person name="Lee J.S."/>
            <person name="Kim S.B."/>
        </authorList>
    </citation>
    <scope>NUCLEOTIDE SEQUENCE [LARGE SCALE GENOMIC DNA]</scope>
    <source>
        <strain evidence="2 3">KMM 6351</strain>
    </source>
</reference>
<gene>
    <name evidence="2" type="ORF">NAF29_07065</name>
</gene>
<feature type="chain" id="PRO_5041214250" evidence="1">
    <location>
        <begin position="29"/>
        <end position="186"/>
    </location>
</feature>
<dbReference type="RefSeq" id="WP_251260789.1">
    <property type="nucleotide sequence ID" value="NZ_JAMQGP010000002.1"/>
</dbReference>
<dbReference type="PANTHER" id="PTHR37530:SF1">
    <property type="entry name" value="OUTER MEMBRANE PROTEIN SLP"/>
    <property type="match status" value="1"/>
</dbReference>
<dbReference type="PROSITE" id="PS51257">
    <property type="entry name" value="PROKAR_LIPOPROTEIN"/>
    <property type="match status" value="1"/>
</dbReference>
<dbReference type="Pfam" id="PF03843">
    <property type="entry name" value="Slp"/>
    <property type="match status" value="1"/>
</dbReference>
<dbReference type="InterPro" id="IPR004658">
    <property type="entry name" value="OMP_Slp"/>
</dbReference>
<protein>
    <submittedName>
        <fullName evidence="2">Slp family lipoprotein</fullName>
    </submittedName>
</protein>
<evidence type="ECO:0000313" key="2">
    <source>
        <dbReference type="EMBL" id="MCM2679430.1"/>
    </source>
</evidence>
<feature type="signal peptide" evidence="1">
    <location>
        <begin position="1"/>
        <end position="28"/>
    </location>
</feature>